<dbReference type="AlphaFoldDB" id="A0A078MKI9"/>
<gene>
    <name evidence="2" type="ORF">BN1051_00123</name>
</gene>
<evidence type="ECO:0000256" key="1">
    <source>
        <dbReference type="SAM" id="Phobius"/>
    </source>
</evidence>
<sequence>MADIPLPAVQPELRTATVRGPEVRRLNRAGTALRRIRWAMLLLWGLLLPLLPMLLLESLLPGAVMEVVGYLLVICLLGPFGLWPVEHALERRAFRARMKVFPQVEKALAALRAGWGIEWVVGGGRGSRERLISRGTWKQKYEWALDYSGDQLTITELAPHEHDNDDDDEDGQQD</sequence>
<keyword evidence="1" id="KW-1133">Transmembrane helix</keyword>
<protein>
    <submittedName>
        <fullName evidence="2">Uncharacterized protein</fullName>
    </submittedName>
</protein>
<evidence type="ECO:0000313" key="2">
    <source>
        <dbReference type="EMBL" id="CEA06775.1"/>
    </source>
</evidence>
<feature type="transmembrane region" description="Helical" evidence="1">
    <location>
        <begin position="67"/>
        <end position="89"/>
    </location>
</feature>
<feature type="transmembrane region" description="Helical" evidence="1">
    <location>
        <begin position="38"/>
        <end position="55"/>
    </location>
</feature>
<keyword evidence="1" id="KW-0812">Transmembrane</keyword>
<dbReference type="EMBL" id="LN483070">
    <property type="protein sequence ID" value="CEA06775.1"/>
    <property type="molecule type" value="Genomic_DNA"/>
</dbReference>
<keyword evidence="1" id="KW-0472">Membrane</keyword>
<name>A0A078MKI9_9MICC</name>
<proteinExistence type="predicted"/>
<accession>A0A078MKI9</accession>
<organism evidence="2">
    <name type="scientific">Arthrobacter saudimassiliensis</name>
    <dbReference type="NCBI Taxonomy" id="1461584"/>
    <lineage>
        <taxon>Bacteria</taxon>
        <taxon>Bacillati</taxon>
        <taxon>Actinomycetota</taxon>
        <taxon>Actinomycetes</taxon>
        <taxon>Micrococcales</taxon>
        <taxon>Micrococcaceae</taxon>
        <taxon>Arthrobacter</taxon>
    </lineage>
</organism>
<dbReference type="PATRIC" id="fig|1461584.3.peg.119"/>
<reference evidence="2" key="1">
    <citation type="submission" date="2014-07" db="EMBL/GenBank/DDBJ databases">
        <authorList>
            <person name="Urmite Genomes Urmite Genomes"/>
        </authorList>
    </citation>
    <scope>NUCLEOTIDE SEQUENCE</scope>
    <source>
        <strain evidence="2">11W110_air</strain>
    </source>
</reference>